<feature type="transmembrane region" description="Helical" evidence="9">
    <location>
        <begin position="234"/>
        <end position="253"/>
    </location>
</feature>
<dbReference type="PROSITE" id="PS51012">
    <property type="entry name" value="ABC_TM2"/>
    <property type="match status" value="1"/>
</dbReference>
<proteinExistence type="inferred from homology"/>
<dbReference type="GO" id="GO:0015920">
    <property type="term" value="P:lipopolysaccharide transport"/>
    <property type="evidence" value="ECO:0007669"/>
    <property type="project" value="TreeGrafter"/>
</dbReference>
<evidence type="ECO:0000256" key="8">
    <source>
        <dbReference type="ARBA" id="ARBA00023136"/>
    </source>
</evidence>
<reference evidence="11" key="1">
    <citation type="submission" date="2016-12" db="EMBL/GenBank/DDBJ databases">
        <authorList>
            <person name="Moulin L."/>
        </authorList>
    </citation>
    <scope>NUCLEOTIDE SEQUENCE [LARGE SCALE GENOMIC DNA]</scope>
    <source>
        <strain evidence="11">STM 7183</strain>
    </source>
</reference>
<feature type="transmembrane region" description="Helical" evidence="9">
    <location>
        <begin position="109"/>
        <end position="136"/>
    </location>
</feature>
<evidence type="ECO:0000313" key="11">
    <source>
        <dbReference type="EMBL" id="SIT50124.1"/>
    </source>
</evidence>
<evidence type="ECO:0000256" key="5">
    <source>
        <dbReference type="ARBA" id="ARBA00022692"/>
    </source>
</evidence>
<evidence type="ECO:0000256" key="7">
    <source>
        <dbReference type="ARBA" id="ARBA00023047"/>
    </source>
</evidence>
<organism evidence="11 12">
    <name type="scientific">Paraburkholderia piptadeniae</name>
    <dbReference type="NCBI Taxonomy" id="1701573"/>
    <lineage>
        <taxon>Bacteria</taxon>
        <taxon>Pseudomonadati</taxon>
        <taxon>Pseudomonadota</taxon>
        <taxon>Betaproteobacteria</taxon>
        <taxon>Burkholderiales</taxon>
        <taxon>Burkholderiaceae</taxon>
        <taxon>Paraburkholderia</taxon>
    </lineage>
</organism>
<keyword evidence="12" id="KW-1185">Reference proteome</keyword>
<dbReference type="InterPro" id="IPR047817">
    <property type="entry name" value="ABC2_TM_bact-type"/>
</dbReference>
<evidence type="ECO:0000256" key="6">
    <source>
        <dbReference type="ARBA" id="ARBA00022989"/>
    </source>
</evidence>
<dbReference type="EMBL" id="CYGY02000075">
    <property type="protein sequence ID" value="SIT50124.1"/>
    <property type="molecule type" value="Genomic_DNA"/>
</dbReference>
<keyword evidence="7" id="KW-0625">Polysaccharide transport</keyword>
<feature type="domain" description="ABC transmembrane type-2" evidence="10">
    <location>
        <begin position="32"/>
        <end position="256"/>
    </location>
</feature>
<keyword evidence="3 9" id="KW-0813">Transport</keyword>
<keyword evidence="4 9" id="KW-1003">Cell membrane</keyword>
<evidence type="ECO:0000256" key="3">
    <source>
        <dbReference type="ARBA" id="ARBA00022448"/>
    </source>
</evidence>
<dbReference type="OrthoDB" id="9786910at2"/>
<evidence type="ECO:0000259" key="10">
    <source>
        <dbReference type="PROSITE" id="PS51012"/>
    </source>
</evidence>
<keyword evidence="6 9" id="KW-1133">Transmembrane helix</keyword>
<keyword evidence="7" id="KW-0762">Sugar transport</keyword>
<dbReference type="PANTHER" id="PTHR30413:SF10">
    <property type="entry name" value="CAPSULE POLYSACCHARIDE EXPORT INNER-MEMBRANE PROTEIN CTRC"/>
    <property type="match status" value="1"/>
</dbReference>
<feature type="transmembrane region" description="Helical" evidence="9">
    <location>
        <begin position="142"/>
        <end position="172"/>
    </location>
</feature>
<evidence type="ECO:0000256" key="9">
    <source>
        <dbReference type="RuleBase" id="RU361157"/>
    </source>
</evidence>
<comment type="similarity">
    <text evidence="2 9">Belongs to the ABC-2 integral membrane protein family.</text>
</comment>
<dbReference type="RefSeq" id="WP_087738868.1">
    <property type="nucleotide sequence ID" value="NZ_CYGY02000075.1"/>
</dbReference>
<evidence type="ECO:0000256" key="2">
    <source>
        <dbReference type="ARBA" id="ARBA00007783"/>
    </source>
</evidence>
<dbReference type="GO" id="GO:0005886">
    <property type="term" value="C:plasma membrane"/>
    <property type="evidence" value="ECO:0007669"/>
    <property type="project" value="UniProtKB-SubCell"/>
</dbReference>
<gene>
    <name evidence="11" type="ORF">BN2476_750067</name>
</gene>
<feature type="transmembrane region" description="Helical" evidence="9">
    <location>
        <begin position="179"/>
        <end position="198"/>
    </location>
</feature>
<feature type="transmembrane region" description="Helical" evidence="9">
    <location>
        <begin position="67"/>
        <end position="88"/>
    </location>
</feature>
<protein>
    <recommendedName>
        <fullName evidence="9">Transport permease protein</fullName>
    </recommendedName>
</protein>
<evidence type="ECO:0000256" key="4">
    <source>
        <dbReference type="ARBA" id="ARBA00022475"/>
    </source>
</evidence>
<dbReference type="GO" id="GO:0015774">
    <property type="term" value="P:polysaccharide transport"/>
    <property type="evidence" value="ECO:0007669"/>
    <property type="project" value="UniProtKB-KW"/>
</dbReference>
<sequence>MSALLSAVLRYRGFIIGSVKREFQTRYRTSMLGAAWLVLQPLAMILVYTVIFAGVMKSRMPGVQSTFGYSIYLCAGILTWGLFAEIVSRAQNVFVENANLLKKLSFPRIALPVIVTVSALVNFGIIFSLFTIFLILSGNFPGIPFVALIPLLVVQTIFAIGLGISLGVLNVFFRDVGQFMTIFLQFWFWFTPVVYPWHALPDEAKALVKFNPMADLIMGYQAILVNREWPDWSVVWPVLVAGLLLCAFGLYLFRRHAAEMVDEL</sequence>
<evidence type="ECO:0000313" key="12">
    <source>
        <dbReference type="Proteomes" id="UP000195569"/>
    </source>
</evidence>
<dbReference type="PANTHER" id="PTHR30413">
    <property type="entry name" value="INNER MEMBRANE TRANSPORT PERMEASE"/>
    <property type="match status" value="1"/>
</dbReference>
<dbReference type="InterPro" id="IPR013525">
    <property type="entry name" value="ABC2_TM"/>
</dbReference>
<name>A0A1N7SRN6_9BURK</name>
<keyword evidence="8 9" id="KW-0472">Membrane</keyword>
<feature type="transmembrane region" description="Helical" evidence="9">
    <location>
        <begin position="31"/>
        <end position="55"/>
    </location>
</feature>
<comment type="caution">
    <text evidence="11">The sequence shown here is derived from an EMBL/GenBank/DDBJ whole genome shotgun (WGS) entry which is preliminary data.</text>
</comment>
<comment type="subcellular location">
    <subcellularLocation>
        <location evidence="9">Cell inner membrane</location>
        <topology evidence="9">Multi-pass membrane protein</topology>
    </subcellularLocation>
    <subcellularLocation>
        <location evidence="1">Cell membrane</location>
        <topology evidence="1">Multi-pass membrane protein</topology>
    </subcellularLocation>
</comment>
<dbReference type="Pfam" id="PF01061">
    <property type="entry name" value="ABC2_membrane"/>
    <property type="match status" value="1"/>
</dbReference>
<keyword evidence="5 9" id="KW-0812">Transmembrane</keyword>
<evidence type="ECO:0000256" key="1">
    <source>
        <dbReference type="ARBA" id="ARBA00004651"/>
    </source>
</evidence>
<dbReference type="Proteomes" id="UP000195569">
    <property type="component" value="Unassembled WGS sequence"/>
</dbReference>
<accession>A0A1N7SRN6</accession>
<dbReference type="AlphaFoldDB" id="A0A1N7SRN6"/>
<dbReference type="GO" id="GO:0140359">
    <property type="term" value="F:ABC-type transporter activity"/>
    <property type="evidence" value="ECO:0007669"/>
    <property type="project" value="InterPro"/>
</dbReference>